<dbReference type="GO" id="GO:0042918">
    <property type="term" value="P:alkanesulfonate transmembrane transport"/>
    <property type="evidence" value="ECO:0007669"/>
    <property type="project" value="UniProtKB-ARBA"/>
</dbReference>
<keyword evidence="4 7" id="KW-0812">Transmembrane</keyword>
<comment type="caution">
    <text evidence="10">The sequence shown here is derived from an EMBL/GenBank/DDBJ whole genome shotgun (WGS) entry which is preliminary data.</text>
</comment>
<feature type="transmembrane region" description="Helical" evidence="7">
    <location>
        <begin position="224"/>
        <end position="243"/>
    </location>
</feature>
<dbReference type="PROSITE" id="PS50928">
    <property type="entry name" value="ABC_TM1"/>
    <property type="match status" value="1"/>
</dbReference>
<dbReference type="GO" id="GO:0010438">
    <property type="term" value="P:cellular response to sulfur starvation"/>
    <property type="evidence" value="ECO:0007669"/>
    <property type="project" value="TreeGrafter"/>
</dbReference>
<dbReference type="InterPro" id="IPR035906">
    <property type="entry name" value="MetI-like_sf"/>
</dbReference>
<keyword evidence="12" id="KW-1185">Reference proteome</keyword>
<evidence type="ECO:0000313" key="9">
    <source>
        <dbReference type="EMBL" id="MBK3460170.1"/>
    </source>
</evidence>
<reference evidence="9 12" key="2">
    <citation type="submission" date="2021-01" db="EMBL/GenBank/DDBJ databases">
        <title>Antibiotic resistance and phylogeny of Pseudomonas spp. isolated over three decades from chicken meat in the Norwegian food chain.</title>
        <authorList>
            <person name="Moen B."/>
        </authorList>
    </citation>
    <scope>NUCLEOTIDE SEQUENCE [LARGE SCALE GENOMIC DNA]</scope>
    <source>
        <strain evidence="9 12">MF6766</strain>
    </source>
</reference>
<feature type="transmembrane region" description="Helical" evidence="7">
    <location>
        <begin position="70"/>
        <end position="90"/>
    </location>
</feature>
<dbReference type="RefSeq" id="WP_153872319.1">
    <property type="nucleotide sequence ID" value="NZ_JAEKCT010000016.1"/>
</dbReference>
<feature type="transmembrane region" description="Helical" evidence="7">
    <location>
        <begin position="111"/>
        <end position="133"/>
    </location>
</feature>
<reference evidence="10 11" key="1">
    <citation type="submission" date="2019-08" db="EMBL/GenBank/DDBJ databases">
        <title>Pseudomonas haemolytica sp. nov. isolated from raw milk and skim milk concentrate.</title>
        <authorList>
            <person name="Hofmann K."/>
            <person name="Huptas C."/>
            <person name="Doll E."/>
            <person name="Scherer S."/>
            <person name="Wenning M."/>
        </authorList>
    </citation>
    <scope>NUCLEOTIDE SEQUENCE [LARGE SCALE GENOMIC DNA]</scope>
    <source>
        <strain evidence="10 11">DSM 108987</strain>
    </source>
</reference>
<dbReference type="PANTHER" id="PTHR30151:SF25">
    <property type="entry name" value="TAURINE TRANSPORT SYSTEM PERMEASE PROTEIN TAUC"/>
    <property type="match status" value="1"/>
</dbReference>
<evidence type="ECO:0000313" key="11">
    <source>
        <dbReference type="Proteomes" id="UP000408764"/>
    </source>
</evidence>
<dbReference type="Gene3D" id="1.10.3720.10">
    <property type="entry name" value="MetI-like"/>
    <property type="match status" value="1"/>
</dbReference>
<dbReference type="EMBL" id="JAENSR010000003">
    <property type="protein sequence ID" value="MBK3460170.1"/>
    <property type="molecule type" value="Genomic_DNA"/>
</dbReference>
<dbReference type="SUPFAM" id="SSF161098">
    <property type="entry name" value="MetI-like"/>
    <property type="match status" value="1"/>
</dbReference>
<dbReference type="Proteomes" id="UP000408764">
    <property type="component" value="Unassembled WGS sequence"/>
</dbReference>
<evidence type="ECO:0000256" key="2">
    <source>
        <dbReference type="ARBA" id="ARBA00022448"/>
    </source>
</evidence>
<dbReference type="GO" id="GO:0005886">
    <property type="term" value="C:plasma membrane"/>
    <property type="evidence" value="ECO:0007669"/>
    <property type="project" value="UniProtKB-SubCell"/>
</dbReference>
<evidence type="ECO:0000256" key="1">
    <source>
        <dbReference type="ARBA" id="ARBA00004651"/>
    </source>
</evidence>
<evidence type="ECO:0000313" key="10">
    <source>
        <dbReference type="EMBL" id="MRJ39575.1"/>
    </source>
</evidence>
<protein>
    <submittedName>
        <fullName evidence="10">ABC transporter permease</fullName>
    </submittedName>
</protein>
<organism evidence="10 11">
    <name type="scientific">Pseudomonas haemolytica</name>
    <dbReference type="NCBI Taxonomy" id="2600065"/>
    <lineage>
        <taxon>Bacteria</taxon>
        <taxon>Pseudomonadati</taxon>
        <taxon>Pseudomonadota</taxon>
        <taxon>Gammaproteobacteria</taxon>
        <taxon>Pseudomonadales</taxon>
        <taxon>Pseudomonadaceae</taxon>
        <taxon>Pseudomonas</taxon>
    </lineage>
</organism>
<comment type="subcellular location">
    <subcellularLocation>
        <location evidence="1 7">Cell membrane</location>
        <topology evidence="1 7">Multi-pass membrane protein</topology>
    </subcellularLocation>
</comment>
<keyword evidence="2 7" id="KW-0813">Transport</keyword>
<accession>A0A5P1DGD7</accession>
<dbReference type="OrthoDB" id="8138334at2"/>
<evidence type="ECO:0000256" key="7">
    <source>
        <dbReference type="RuleBase" id="RU363032"/>
    </source>
</evidence>
<dbReference type="EMBL" id="VOIW01000006">
    <property type="protein sequence ID" value="MRJ39575.1"/>
    <property type="molecule type" value="Genomic_DNA"/>
</dbReference>
<dbReference type="AlphaFoldDB" id="A0A5P1DGD7"/>
<evidence type="ECO:0000259" key="8">
    <source>
        <dbReference type="PROSITE" id="PS50928"/>
    </source>
</evidence>
<keyword evidence="6 7" id="KW-0472">Membrane</keyword>
<gene>
    <name evidence="10" type="ORF">FRT59_21740</name>
    <name evidence="9" type="ORF">JJD71_13970</name>
</gene>
<feature type="domain" description="ABC transmembrane type-1" evidence="8">
    <location>
        <begin position="63"/>
        <end position="243"/>
    </location>
</feature>
<evidence type="ECO:0000256" key="6">
    <source>
        <dbReference type="ARBA" id="ARBA00023136"/>
    </source>
</evidence>
<dbReference type="InterPro" id="IPR000515">
    <property type="entry name" value="MetI-like"/>
</dbReference>
<dbReference type="Proteomes" id="UP000620382">
    <property type="component" value="Unassembled WGS sequence"/>
</dbReference>
<name>A0A5P1DGD7_9PSED</name>
<evidence type="ECO:0000313" key="12">
    <source>
        <dbReference type="Proteomes" id="UP000620382"/>
    </source>
</evidence>
<proteinExistence type="inferred from homology"/>
<evidence type="ECO:0000256" key="3">
    <source>
        <dbReference type="ARBA" id="ARBA00022475"/>
    </source>
</evidence>
<evidence type="ECO:0000256" key="4">
    <source>
        <dbReference type="ARBA" id="ARBA00022692"/>
    </source>
</evidence>
<keyword evidence="5 7" id="KW-1133">Transmembrane helix</keyword>
<dbReference type="PANTHER" id="PTHR30151">
    <property type="entry name" value="ALKANE SULFONATE ABC TRANSPORTER-RELATED, MEMBRANE SUBUNIT"/>
    <property type="match status" value="1"/>
</dbReference>
<dbReference type="Pfam" id="PF00528">
    <property type="entry name" value="BPD_transp_1"/>
    <property type="match status" value="1"/>
</dbReference>
<dbReference type="CDD" id="cd06261">
    <property type="entry name" value="TM_PBP2"/>
    <property type="match status" value="1"/>
</dbReference>
<dbReference type="FunFam" id="1.10.3720.10:FF:000003">
    <property type="entry name" value="Aliphatic sulfonate ABC transporter permease"/>
    <property type="match status" value="1"/>
</dbReference>
<comment type="similarity">
    <text evidence="7">Belongs to the binding-protein-dependent transport system permease family.</text>
</comment>
<sequence length="260" mass="28122">MPNLSLPALASRLSWLISPLALLALWAGVAAAGVFPRQLLVPPLQVWRTFELLLGNGELLEHLLTSLTRLGWGLSIGAASGLLFGLLMGLSKTVEAYCGPLFHSLRQIPSLALIPLLVLVFGIDEVFKIVIVAEAAFFPLALATSQGIKGIPRSYFEVAAVYRLPWLSLVKEVALPAVTPQIVTGLRIGLTRAWVVLIAAELLAADSGLGQMIEMARQMLRIDVVMVGIVVTGIVGFALDWSLRRLERHLQRWQPPGVAS</sequence>
<keyword evidence="3" id="KW-1003">Cell membrane</keyword>
<evidence type="ECO:0000256" key="5">
    <source>
        <dbReference type="ARBA" id="ARBA00022989"/>
    </source>
</evidence>